<comment type="caution">
    <text evidence="6">The sequence shown here is derived from an EMBL/GenBank/DDBJ whole genome shotgun (WGS) entry which is preliminary data.</text>
</comment>
<feature type="region of interest" description="Disordered" evidence="4">
    <location>
        <begin position="117"/>
        <end position="143"/>
    </location>
</feature>
<dbReference type="InterPro" id="IPR036388">
    <property type="entry name" value="WH-like_DNA-bd_sf"/>
</dbReference>
<evidence type="ECO:0000313" key="6">
    <source>
        <dbReference type="EMBL" id="PRQ09593.1"/>
    </source>
</evidence>
<evidence type="ECO:0000259" key="5">
    <source>
        <dbReference type="PROSITE" id="PS50043"/>
    </source>
</evidence>
<dbReference type="PRINTS" id="PR00038">
    <property type="entry name" value="HTHLUXR"/>
</dbReference>
<evidence type="ECO:0000256" key="3">
    <source>
        <dbReference type="ARBA" id="ARBA00023163"/>
    </source>
</evidence>
<dbReference type="Proteomes" id="UP000238823">
    <property type="component" value="Unassembled WGS sequence"/>
</dbReference>
<dbReference type="SUPFAM" id="SSF46894">
    <property type="entry name" value="C-terminal effector domain of the bipartite response regulators"/>
    <property type="match status" value="1"/>
</dbReference>
<keyword evidence="1" id="KW-0805">Transcription regulation</keyword>
<dbReference type="PANTHER" id="PTHR44688">
    <property type="entry name" value="DNA-BINDING TRANSCRIPTIONAL ACTIVATOR DEVR_DOSR"/>
    <property type="match status" value="1"/>
</dbReference>
<dbReference type="InterPro" id="IPR016032">
    <property type="entry name" value="Sig_transdc_resp-reg_C-effctor"/>
</dbReference>
<dbReference type="Pfam" id="PF00196">
    <property type="entry name" value="GerE"/>
    <property type="match status" value="1"/>
</dbReference>
<organism evidence="6 7">
    <name type="scientific">Enhygromyxa salina</name>
    <dbReference type="NCBI Taxonomy" id="215803"/>
    <lineage>
        <taxon>Bacteria</taxon>
        <taxon>Pseudomonadati</taxon>
        <taxon>Myxococcota</taxon>
        <taxon>Polyangia</taxon>
        <taxon>Nannocystales</taxon>
        <taxon>Nannocystaceae</taxon>
        <taxon>Enhygromyxa</taxon>
    </lineage>
</organism>
<dbReference type="Gene3D" id="1.10.10.10">
    <property type="entry name" value="Winged helix-like DNA-binding domain superfamily/Winged helix DNA-binding domain"/>
    <property type="match status" value="1"/>
</dbReference>
<evidence type="ECO:0000256" key="1">
    <source>
        <dbReference type="ARBA" id="ARBA00023015"/>
    </source>
</evidence>
<dbReference type="AlphaFoldDB" id="A0A2S9YWY8"/>
<dbReference type="PANTHER" id="PTHR44688:SF16">
    <property type="entry name" value="DNA-BINDING TRANSCRIPTIONAL ACTIVATOR DEVR_DOSR"/>
    <property type="match status" value="1"/>
</dbReference>
<evidence type="ECO:0000256" key="2">
    <source>
        <dbReference type="ARBA" id="ARBA00023125"/>
    </source>
</evidence>
<dbReference type="EMBL" id="PVNL01000015">
    <property type="protein sequence ID" value="PRQ09593.1"/>
    <property type="molecule type" value="Genomic_DNA"/>
</dbReference>
<accession>A0A2S9YWY8</accession>
<dbReference type="OrthoDB" id="134985at2"/>
<dbReference type="RefSeq" id="WP_106087730.1">
    <property type="nucleotide sequence ID" value="NZ_PVNL01000015.1"/>
</dbReference>
<gene>
    <name evidence="6" type="primary">tmoT_1</name>
    <name evidence="6" type="ORF">ENSA7_06510</name>
</gene>
<proteinExistence type="predicted"/>
<protein>
    <submittedName>
        <fullName evidence="6">Response regulator protein TmoT</fullName>
    </submittedName>
</protein>
<evidence type="ECO:0000313" key="7">
    <source>
        <dbReference type="Proteomes" id="UP000238823"/>
    </source>
</evidence>
<keyword evidence="2" id="KW-0238">DNA-binding</keyword>
<dbReference type="CDD" id="cd06170">
    <property type="entry name" value="LuxR_C_like"/>
    <property type="match status" value="1"/>
</dbReference>
<keyword evidence="3" id="KW-0804">Transcription</keyword>
<dbReference type="PROSITE" id="PS00622">
    <property type="entry name" value="HTH_LUXR_1"/>
    <property type="match status" value="1"/>
</dbReference>
<reference evidence="6 7" key="1">
    <citation type="submission" date="2018-03" db="EMBL/GenBank/DDBJ databases">
        <title>Draft Genome Sequences of the Obligatory Marine Myxobacteria Enhygromyxa salina SWB007.</title>
        <authorList>
            <person name="Poehlein A."/>
            <person name="Moghaddam J.A."/>
            <person name="Harms H."/>
            <person name="Alanjari M."/>
            <person name="Koenig G.M."/>
            <person name="Daniel R."/>
            <person name="Schaeberle T.F."/>
        </authorList>
    </citation>
    <scope>NUCLEOTIDE SEQUENCE [LARGE SCALE GENOMIC DNA]</scope>
    <source>
        <strain evidence="6 7">SWB007</strain>
    </source>
</reference>
<feature type="compositionally biased region" description="Basic and acidic residues" evidence="4">
    <location>
        <begin position="120"/>
        <end position="131"/>
    </location>
</feature>
<name>A0A2S9YWY8_9BACT</name>
<dbReference type="GO" id="GO:0003677">
    <property type="term" value="F:DNA binding"/>
    <property type="evidence" value="ECO:0007669"/>
    <property type="project" value="UniProtKB-KW"/>
</dbReference>
<dbReference type="InterPro" id="IPR000792">
    <property type="entry name" value="Tscrpt_reg_LuxR_C"/>
</dbReference>
<sequence>MTKVEKIRVRFLVEGDEQANKITALLEALGYEAIREIDQDSPQTRLRWAVTRLASSAQLTDREVSILDRVLQGCGNAEIGDELEISKATVKWHMHNIFTKTGAKTREALLREALQLGGVARREPAPSKVDAEPTPASEDDDAR</sequence>
<feature type="domain" description="HTH luxR-type" evidence="5">
    <location>
        <begin position="52"/>
        <end position="117"/>
    </location>
</feature>
<dbReference type="PROSITE" id="PS50043">
    <property type="entry name" value="HTH_LUXR_2"/>
    <property type="match status" value="1"/>
</dbReference>
<dbReference type="SMART" id="SM00421">
    <property type="entry name" value="HTH_LUXR"/>
    <property type="match status" value="1"/>
</dbReference>
<dbReference type="GO" id="GO:0006355">
    <property type="term" value="P:regulation of DNA-templated transcription"/>
    <property type="evidence" value="ECO:0007669"/>
    <property type="project" value="InterPro"/>
</dbReference>
<evidence type="ECO:0000256" key="4">
    <source>
        <dbReference type="SAM" id="MobiDB-lite"/>
    </source>
</evidence>